<dbReference type="InterPro" id="IPR051846">
    <property type="entry name" value="SH2_domain_adapters"/>
</dbReference>
<proteinExistence type="predicted"/>
<name>V3ZT16_LOTGI</name>
<dbReference type="CTD" id="20246579"/>
<dbReference type="Gene3D" id="3.30.505.10">
    <property type="entry name" value="SH2 domain"/>
    <property type="match status" value="1"/>
</dbReference>
<evidence type="ECO:0000313" key="5">
    <source>
        <dbReference type="Proteomes" id="UP000030746"/>
    </source>
</evidence>
<dbReference type="OrthoDB" id="5914531at2759"/>
<dbReference type="PROSITE" id="PS50001">
    <property type="entry name" value="SH2"/>
    <property type="match status" value="1"/>
</dbReference>
<organism evidence="4 5">
    <name type="scientific">Lottia gigantea</name>
    <name type="common">Giant owl limpet</name>
    <dbReference type="NCBI Taxonomy" id="225164"/>
    <lineage>
        <taxon>Eukaryota</taxon>
        <taxon>Metazoa</taxon>
        <taxon>Spiralia</taxon>
        <taxon>Lophotrochozoa</taxon>
        <taxon>Mollusca</taxon>
        <taxon>Gastropoda</taxon>
        <taxon>Patellogastropoda</taxon>
        <taxon>Lottioidea</taxon>
        <taxon>Lottiidae</taxon>
        <taxon>Lottia</taxon>
    </lineage>
</organism>
<evidence type="ECO:0000256" key="1">
    <source>
        <dbReference type="ARBA" id="ARBA00022999"/>
    </source>
</evidence>
<gene>
    <name evidence="4" type="ORF">LOTGIDRAFT_215582</name>
</gene>
<reference evidence="4 5" key="1">
    <citation type="journal article" date="2013" name="Nature">
        <title>Insights into bilaterian evolution from three spiralian genomes.</title>
        <authorList>
            <person name="Simakov O."/>
            <person name="Marletaz F."/>
            <person name="Cho S.J."/>
            <person name="Edsinger-Gonzales E."/>
            <person name="Havlak P."/>
            <person name="Hellsten U."/>
            <person name="Kuo D.H."/>
            <person name="Larsson T."/>
            <person name="Lv J."/>
            <person name="Arendt D."/>
            <person name="Savage R."/>
            <person name="Osoegawa K."/>
            <person name="de Jong P."/>
            <person name="Grimwood J."/>
            <person name="Chapman J.A."/>
            <person name="Shapiro H."/>
            <person name="Aerts A."/>
            <person name="Otillar R.P."/>
            <person name="Terry A.Y."/>
            <person name="Boore J.L."/>
            <person name="Grigoriev I.V."/>
            <person name="Lindberg D.R."/>
            <person name="Seaver E.C."/>
            <person name="Weisblat D.A."/>
            <person name="Putnam N.H."/>
            <person name="Rokhsar D.S."/>
        </authorList>
    </citation>
    <scope>NUCLEOTIDE SEQUENCE [LARGE SCALE GENOMIC DNA]</scope>
</reference>
<dbReference type="PANTHER" id="PTHR15127:SF32">
    <property type="entry name" value="HEAVYWEIGHT, ISOFORM A"/>
    <property type="match status" value="1"/>
</dbReference>
<dbReference type="AlphaFoldDB" id="V3ZT16"/>
<dbReference type="PANTHER" id="PTHR15127">
    <property type="entry name" value="HEAVYWEIGHT, ISOFORM A"/>
    <property type="match status" value="1"/>
</dbReference>
<feature type="domain" description="SH2" evidence="3">
    <location>
        <begin position="1"/>
        <end position="83"/>
    </location>
</feature>
<dbReference type="InterPro" id="IPR036860">
    <property type="entry name" value="SH2_dom_sf"/>
</dbReference>
<dbReference type="Pfam" id="PF00017">
    <property type="entry name" value="SH2"/>
    <property type="match status" value="1"/>
</dbReference>
<evidence type="ECO:0000259" key="3">
    <source>
        <dbReference type="PROSITE" id="PS50001"/>
    </source>
</evidence>
<dbReference type="GO" id="GO:0001784">
    <property type="term" value="F:phosphotyrosine residue binding"/>
    <property type="evidence" value="ECO:0007669"/>
    <property type="project" value="TreeGrafter"/>
</dbReference>
<keyword evidence="5" id="KW-1185">Reference proteome</keyword>
<protein>
    <recommendedName>
        <fullName evidence="3">SH2 domain-containing protein</fullName>
    </recommendedName>
</protein>
<dbReference type="KEGG" id="lgi:LOTGIDRAFT_215582"/>
<dbReference type="OMA" id="KECSYLI"/>
<dbReference type="SMART" id="SM00252">
    <property type="entry name" value="SH2"/>
    <property type="match status" value="1"/>
</dbReference>
<dbReference type="PRINTS" id="PR00401">
    <property type="entry name" value="SH2DOMAIN"/>
</dbReference>
<dbReference type="RefSeq" id="XP_009054862.1">
    <property type="nucleotide sequence ID" value="XM_009056614.1"/>
</dbReference>
<sequence length="92" mass="10540">MLRVCKEGSYLVRDSESEKGQKSLSLKSRSLNIHVKITCKINGMFVLGENSRDFHSIPEMIDYYTQHLLPLKGAEHITLIHPVDSKWADQNL</sequence>
<evidence type="ECO:0000256" key="2">
    <source>
        <dbReference type="PROSITE-ProRule" id="PRU00191"/>
    </source>
</evidence>
<dbReference type="EMBL" id="KB201802">
    <property type="protein sequence ID" value="ESO94588.1"/>
    <property type="molecule type" value="Genomic_DNA"/>
</dbReference>
<evidence type="ECO:0000313" key="4">
    <source>
        <dbReference type="EMBL" id="ESO94588.1"/>
    </source>
</evidence>
<dbReference type="InterPro" id="IPR000980">
    <property type="entry name" value="SH2"/>
</dbReference>
<dbReference type="SUPFAM" id="SSF55550">
    <property type="entry name" value="SH2 domain"/>
    <property type="match status" value="1"/>
</dbReference>
<keyword evidence="1 2" id="KW-0727">SH2 domain</keyword>
<accession>V3ZT16</accession>
<dbReference type="Proteomes" id="UP000030746">
    <property type="component" value="Unassembled WGS sequence"/>
</dbReference>
<dbReference type="GeneID" id="20246579"/>
<dbReference type="HOGENOM" id="CLU_141201_1_0_1"/>